<protein>
    <submittedName>
        <fullName evidence="2">Uncharacterized protein</fullName>
    </submittedName>
</protein>
<dbReference type="EMBL" id="MN741037">
    <property type="protein sequence ID" value="QHU23601.1"/>
    <property type="molecule type" value="Genomic_DNA"/>
</dbReference>
<sequence length="241" mass="28106">MPPCATPCEILSDFRSLWNQEPLLIGHAKVLRQWRINLVIVILIPAITLLLGDYYIHMNDAGSFNAEEEILNESCYLSHFGCCEIIDYCWSNGVKFTTPEHHYYLNLPKENSEGTNCPSFFPDLVNEYIKTKGWGNDEGSTFYGHCRINPQCSITPTGHNATYEDIRIPIWKKDEGGSNCPHKDTADFVTTFNVKRYYEYHYLNWIEYIIYGLAILWLKSMIENSYIYHNRYNYKIVVTEP</sequence>
<reference evidence="2" key="1">
    <citation type="journal article" date="2020" name="Nature">
        <title>Giant virus diversity and host interactions through global metagenomics.</title>
        <authorList>
            <person name="Schulz F."/>
            <person name="Roux S."/>
            <person name="Paez-Espino D."/>
            <person name="Jungbluth S."/>
            <person name="Walsh D.A."/>
            <person name="Denef V.J."/>
            <person name="McMahon K.D."/>
            <person name="Konstantinidis K.T."/>
            <person name="Eloe-Fadrosh E.A."/>
            <person name="Kyrpides N.C."/>
            <person name="Woyke T."/>
        </authorList>
    </citation>
    <scope>NUCLEOTIDE SEQUENCE</scope>
    <source>
        <strain evidence="2">GVMAG-S-ERX555907-94</strain>
    </source>
</reference>
<evidence type="ECO:0000256" key="1">
    <source>
        <dbReference type="SAM" id="Phobius"/>
    </source>
</evidence>
<accession>A0A6C0L2F8</accession>
<feature type="transmembrane region" description="Helical" evidence="1">
    <location>
        <begin position="202"/>
        <end position="222"/>
    </location>
</feature>
<keyword evidence="1" id="KW-0472">Membrane</keyword>
<evidence type="ECO:0000313" key="2">
    <source>
        <dbReference type="EMBL" id="QHU23601.1"/>
    </source>
</evidence>
<proteinExistence type="predicted"/>
<name>A0A6C0L2F8_9ZZZZ</name>
<keyword evidence="1" id="KW-0812">Transmembrane</keyword>
<organism evidence="2">
    <name type="scientific">viral metagenome</name>
    <dbReference type="NCBI Taxonomy" id="1070528"/>
    <lineage>
        <taxon>unclassified sequences</taxon>
        <taxon>metagenomes</taxon>
        <taxon>organismal metagenomes</taxon>
    </lineage>
</organism>
<feature type="transmembrane region" description="Helical" evidence="1">
    <location>
        <begin position="36"/>
        <end position="56"/>
    </location>
</feature>
<keyword evidence="1" id="KW-1133">Transmembrane helix</keyword>
<dbReference type="AlphaFoldDB" id="A0A6C0L2F8"/>